<evidence type="ECO:0000313" key="1">
    <source>
        <dbReference type="EMBL" id="RYR72140.1"/>
    </source>
</evidence>
<comment type="caution">
    <text evidence="1">The sequence shown here is derived from an EMBL/GenBank/DDBJ whole genome shotgun (WGS) entry which is preliminary data.</text>
</comment>
<name>A0A445E9I8_ARAHY</name>
<accession>A0A445E9I8</accession>
<sequence length="82" mass="9184">MPILESIPKEIGILTKRSYLNLCFNNLHGKLFLTLSNLTQLVGLYVSFNSLSNIIPSTFGRLLSLLNQTKLKVSKTRKSDTS</sequence>
<dbReference type="AlphaFoldDB" id="A0A445E9I8"/>
<evidence type="ECO:0008006" key="3">
    <source>
        <dbReference type="Google" id="ProtNLM"/>
    </source>
</evidence>
<dbReference type="Proteomes" id="UP000289738">
    <property type="component" value="Chromosome A02"/>
</dbReference>
<dbReference type="EMBL" id="SDMP01000002">
    <property type="protein sequence ID" value="RYR72140.1"/>
    <property type="molecule type" value="Genomic_DNA"/>
</dbReference>
<dbReference type="SUPFAM" id="SSF52058">
    <property type="entry name" value="L domain-like"/>
    <property type="match status" value="1"/>
</dbReference>
<protein>
    <recommendedName>
        <fullName evidence="3">LRR receptor-like serine/threonine-protein kinase</fullName>
    </recommendedName>
</protein>
<evidence type="ECO:0000313" key="2">
    <source>
        <dbReference type="Proteomes" id="UP000289738"/>
    </source>
</evidence>
<dbReference type="InterPro" id="IPR032675">
    <property type="entry name" value="LRR_dom_sf"/>
</dbReference>
<reference evidence="1 2" key="1">
    <citation type="submission" date="2019-01" db="EMBL/GenBank/DDBJ databases">
        <title>Sequencing of cultivated peanut Arachis hypogaea provides insights into genome evolution and oil improvement.</title>
        <authorList>
            <person name="Chen X."/>
        </authorList>
    </citation>
    <scope>NUCLEOTIDE SEQUENCE [LARGE SCALE GENOMIC DNA]</scope>
    <source>
        <strain evidence="2">cv. Fuhuasheng</strain>
        <tissue evidence="1">Leaves</tissue>
    </source>
</reference>
<keyword evidence="2" id="KW-1185">Reference proteome</keyword>
<gene>
    <name evidence="1" type="ORF">Ahy_A02g006342</name>
</gene>
<dbReference type="Gene3D" id="3.80.10.10">
    <property type="entry name" value="Ribonuclease Inhibitor"/>
    <property type="match status" value="1"/>
</dbReference>
<proteinExistence type="predicted"/>
<organism evidence="1 2">
    <name type="scientific">Arachis hypogaea</name>
    <name type="common">Peanut</name>
    <dbReference type="NCBI Taxonomy" id="3818"/>
    <lineage>
        <taxon>Eukaryota</taxon>
        <taxon>Viridiplantae</taxon>
        <taxon>Streptophyta</taxon>
        <taxon>Embryophyta</taxon>
        <taxon>Tracheophyta</taxon>
        <taxon>Spermatophyta</taxon>
        <taxon>Magnoliopsida</taxon>
        <taxon>eudicotyledons</taxon>
        <taxon>Gunneridae</taxon>
        <taxon>Pentapetalae</taxon>
        <taxon>rosids</taxon>
        <taxon>fabids</taxon>
        <taxon>Fabales</taxon>
        <taxon>Fabaceae</taxon>
        <taxon>Papilionoideae</taxon>
        <taxon>50 kb inversion clade</taxon>
        <taxon>dalbergioids sensu lato</taxon>
        <taxon>Dalbergieae</taxon>
        <taxon>Pterocarpus clade</taxon>
        <taxon>Arachis</taxon>
    </lineage>
</organism>